<evidence type="ECO:0000313" key="2">
    <source>
        <dbReference type="Proteomes" id="UP000198762"/>
    </source>
</evidence>
<dbReference type="STRING" id="430453.SAMN04487962_12031"/>
<sequence>MTLQELINRVTRSPDQGVPDWMLGCFRRRCISFANGESDSDTIVYWLQSRNFTIDLRLPRAADQVSPAPLEDYPAEDLMILASYEGWLAPCEWADRKMSWYGGTALQLTNRWPEPAELRRVGNCMVEFAPSGAYVEDWRLQPSSPGPLVGLRLLEEYDPQTGHRFARDGGLIICGDYAARVLGRSVPLTDNSLPLSEMAVSAVGSREQLTPVFDFETSVASGSLEQGYTVEHSTQPGRVGLPLLEQGSFSWNEDLERVEQAFSHNGQNRVRVFEVDVINPHWEFALTTPSNPQAEAWFLHESDTLRRYTGVMT</sequence>
<gene>
    <name evidence="1" type="ORF">SAMN04487962_12031</name>
</gene>
<keyword evidence="2" id="KW-1185">Reference proteome</keyword>
<dbReference type="Proteomes" id="UP000198762">
    <property type="component" value="Unassembled WGS sequence"/>
</dbReference>
<dbReference type="EMBL" id="FOHZ01000020">
    <property type="protein sequence ID" value="SET74065.1"/>
    <property type="molecule type" value="Genomic_DNA"/>
</dbReference>
<dbReference type="AlphaFoldDB" id="A0A1I0GRR9"/>
<accession>A0A1I0GRR9</accession>
<protein>
    <submittedName>
        <fullName evidence="1">Uncharacterized protein</fullName>
    </submittedName>
</protein>
<dbReference type="OrthoDB" id="6992731at2"/>
<dbReference type="RefSeq" id="WP_091854047.1">
    <property type="nucleotide sequence ID" value="NZ_FOHZ01000020.1"/>
</dbReference>
<proteinExistence type="predicted"/>
<organism evidence="1 2">
    <name type="scientific">Marinobacter segnicrescens</name>
    <dbReference type="NCBI Taxonomy" id="430453"/>
    <lineage>
        <taxon>Bacteria</taxon>
        <taxon>Pseudomonadati</taxon>
        <taxon>Pseudomonadota</taxon>
        <taxon>Gammaproteobacteria</taxon>
        <taxon>Pseudomonadales</taxon>
        <taxon>Marinobacteraceae</taxon>
        <taxon>Marinobacter</taxon>
    </lineage>
</organism>
<reference evidence="2" key="1">
    <citation type="submission" date="2016-10" db="EMBL/GenBank/DDBJ databases">
        <authorList>
            <person name="Varghese N."/>
            <person name="Submissions S."/>
        </authorList>
    </citation>
    <scope>NUCLEOTIDE SEQUENCE [LARGE SCALE GENOMIC DNA]</scope>
    <source>
        <strain evidence="2">CGMCC 1.6489</strain>
    </source>
</reference>
<evidence type="ECO:0000313" key="1">
    <source>
        <dbReference type="EMBL" id="SET74065.1"/>
    </source>
</evidence>
<name>A0A1I0GRR9_9GAMM</name>